<reference evidence="5 6" key="1">
    <citation type="submission" date="2019-08" db="EMBL/GenBank/DDBJ databases">
        <title>In-depth cultivation of the pig gut microbiome towards novel bacterial diversity and tailored functional studies.</title>
        <authorList>
            <person name="Wylensek D."/>
            <person name="Hitch T.C.A."/>
            <person name="Clavel T."/>
        </authorList>
    </citation>
    <scope>NUCLEOTIDE SEQUENCE [LARGE SCALE GENOMIC DNA]</scope>
    <source>
        <strain evidence="5 6">SM-530-WT-4B</strain>
    </source>
</reference>
<sequence>MKEPEAYAPTAADFVYRHLRGQIFAKKRQPGDRLTEEAIAQELDVSRTPVREAIRRLTAEGLATLIPNAGARLAKPTKKEIMDTYELREYLECLAARKAALNITGAQANTLQQTIDEEEQIFAARNFEAYLDVNNRFHRTLAECSGNAVLAEFVNNLLARTCVYMIFYDSFFDMNTNPSLDEHRALLKALLAHDPDKAEQLMKVHLMLSATSLKSNEGLRVGGE</sequence>
<proteinExistence type="predicted"/>
<accession>A0A6L5YCH4</accession>
<dbReference type="PANTHER" id="PTHR43537">
    <property type="entry name" value="TRANSCRIPTIONAL REGULATOR, GNTR FAMILY"/>
    <property type="match status" value="1"/>
</dbReference>
<dbReference type="PRINTS" id="PR00035">
    <property type="entry name" value="HTHGNTR"/>
</dbReference>
<comment type="caution">
    <text evidence="5">The sequence shown here is derived from an EMBL/GenBank/DDBJ whole genome shotgun (WGS) entry which is preliminary data.</text>
</comment>
<dbReference type="PROSITE" id="PS50949">
    <property type="entry name" value="HTH_GNTR"/>
    <property type="match status" value="1"/>
</dbReference>
<dbReference type="Gene3D" id="1.20.120.530">
    <property type="entry name" value="GntR ligand-binding domain-like"/>
    <property type="match status" value="1"/>
</dbReference>
<protein>
    <submittedName>
        <fullName evidence="5">GntR family transcriptional regulator</fullName>
    </submittedName>
</protein>
<dbReference type="InterPro" id="IPR008920">
    <property type="entry name" value="TF_FadR/GntR_C"/>
</dbReference>
<dbReference type="AlphaFoldDB" id="A0A6L5YCH4"/>
<evidence type="ECO:0000259" key="4">
    <source>
        <dbReference type="PROSITE" id="PS50949"/>
    </source>
</evidence>
<feature type="domain" description="HTH gntR-type" evidence="4">
    <location>
        <begin position="9"/>
        <end position="76"/>
    </location>
</feature>
<name>A0A6L5YCH4_9BACT</name>
<dbReference type="Pfam" id="PF07729">
    <property type="entry name" value="FCD"/>
    <property type="match status" value="1"/>
</dbReference>
<evidence type="ECO:0000313" key="6">
    <source>
        <dbReference type="Proteomes" id="UP000473699"/>
    </source>
</evidence>
<dbReference type="PANTHER" id="PTHR43537:SF5">
    <property type="entry name" value="UXU OPERON TRANSCRIPTIONAL REGULATOR"/>
    <property type="match status" value="1"/>
</dbReference>
<dbReference type="SUPFAM" id="SSF46785">
    <property type="entry name" value="Winged helix' DNA-binding domain"/>
    <property type="match status" value="1"/>
</dbReference>
<dbReference type="Gene3D" id="1.10.10.10">
    <property type="entry name" value="Winged helix-like DNA-binding domain superfamily/Winged helix DNA-binding domain"/>
    <property type="match status" value="1"/>
</dbReference>
<keyword evidence="3" id="KW-0804">Transcription</keyword>
<evidence type="ECO:0000313" key="5">
    <source>
        <dbReference type="EMBL" id="MST55825.1"/>
    </source>
</evidence>
<dbReference type="SMART" id="SM00345">
    <property type="entry name" value="HTH_GNTR"/>
    <property type="match status" value="1"/>
</dbReference>
<dbReference type="GO" id="GO:0003700">
    <property type="term" value="F:DNA-binding transcription factor activity"/>
    <property type="evidence" value="ECO:0007669"/>
    <property type="project" value="InterPro"/>
</dbReference>
<dbReference type="CDD" id="cd07377">
    <property type="entry name" value="WHTH_GntR"/>
    <property type="match status" value="1"/>
</dbReference>
<dbReference type="SUPFAM" id="SSF48008">
    <property type="entry name" value="GntR ligand-binding domain-like"/>
    <property type="match status" value="1"/>
</dbReference>
<dbReference type="InterPro" id="IPR036388">
    <property type="entry name" value="WH-like_DNA-bd_sf"/>
</dbReference>
<evidence type="ECO:0000256" key="1">
    <source>
        <dbReference type="ARBA" id="ARBA00023015"/>
    </source>
</evidence>
<organism evidence="5 6">
    <name type="scientific">Pyramidobacter porci</name>
    <dbReference type="NCBI Taxonomy" id="2605789"/>
    <lineage>
        <taxon>Bacteria</taxon>
        <taxon>Thermotogati</taxon>
        <taxon>Synergistota</taxon>
        <taxon>Synergistia</taxon>
        <taxon>Synergistales</taxon>
        <taxon>Dethiosulfovibrionaceae</taxon>
        <taxon>Pyramidobacter</taxon>
    </lineage>
</organism>
<dbReference type="InterPro" id="IPR000524">
    <property type="entry name" value="Tscrpt_reg_HTH_GntR"/>
</dbReference>
<keyword evidence="6" id="KW-1185">Reference proteome</keyword>
<keyword evidence="1" id="KW-0805">Transcription regulation</keyword>
<dbReference type="Proteomes" id="UP000473699">
    <property type="component" value="Unassembled WGS sequence"/>
</dbReference>
<dbReference type="GO" id="GO:0003677">
    <property type="term" value="F:DNA binding"/>
    <property type="evidence" value="ECO:0007669"/>
    <property type="project" value="UniProtKB-KW"/>
</dbReference>
<dbReference type="SMART" id="SM00895">
    <property type="entry name" value="FCD"/>
    <property type="match status" value="1"/>
</dbReference>
<dbReference type="Pfam" id="PF00392">
    <property type="entry name" value="GntR"/>
    <property type="match status" value="1"/>
</dbReference>
<gene>
    <name evidence="5" type="ORF">FYJ74_07255</name>
</gene>
<keyword evidence="2" id="KW-0238">DNA-binding</keyword>
<dbReference type="RefSeq" id="WP_154528920.1">
    <property type="nucleotide sequence ID" value="NZ_JAXDZJ010000224.1"/>
</dbReference>
<dbReference type="EMBL" id="VUNH01000007">
    <property type="protein sequence ID" value="MST55825.1"/>
    <property type="molecule type" value="Genomic_DNA"/>
</dbReference>
<evidence type="ECO:0000256" key="3">
    <source>
        <dbReference type="ARBA" id="ARBA00023163"/>
    </source>
</evidence>
<dbReference type="InterPro" id="IPR011711">
    <property type="entry name" value="GntR_C"/>
</dbReference>
<dbReference type="InterPro" id="IPR036390">
    <property type="entry name" value="WH_DNA-bd_sf"/>
</dbReference>
<evidence type="ECO:0000256" key="2">
    <source>
        <dbReference type="ARBA" id="ARBA00023125"/>
    </source>
</evidence>